<dbReference type="OrthoDB" id="286543at2"/>
<reference evidence="2 3" key="1">
    <citation type="submission" date="2019-02" db="EMBL/GenBank/DDBJ databases">
        <title>Deep-cultivation of Planctomycetes and their phenomic and genomic characterization uncovers novel biology.</title>
        <authorList>
            <person name="Wiegand S."/>
            <person name="Jogler M."/>
            <person name="Boedeker C."/>
            <person name="Pinto D."/>
            <person name="Vollmers J."/>
            <person name="Rivas-Marin E."/>
            <person name="Kohn T."/>
            <person name="Peeters S.H."/>
            <person name="Heuer A."/>
            <person name="Rast P."/>
            <person name="Oberbeckmann S."/>
            <person name="Bunk B."/>
            <person name="Jeske O."/>
            <person name="Meyerdierks A."/>
            <person name="Storesund J.E."/>
            <person name="Kallscheuer N."/>
            <person name="Luecker S."/>
            <person name="Lage O.M."/>
            <person name="Pohl T."/>
            <person name="Merkel B.J."/>
            <person name="Hornburger P."/>
            <person name="Mueller R.-W."/>
            <person name="Bruemmer F."/>
            <person name="Labrenz M."/>
            <person name="Spormann A.M."/>
            <person name="Op den Camp H."/>
            <person name="Overmann J."/>
            <person name="Amann R."/>
            <person name="Jetten M.S.M."/>
            <person name="Mascher T."/>
            <person name="Medema M.H."/>
            <person name="Devos D.P."/>
            <person name="Kaster A.-K."/>
            <person name="Ovreas L."/>
            <person name="Rohde M."/>
            <person name="Galperin M.Y."/>
            <person name="Jogler C."/>
        </authorList>
    </citation>
    <scope>NUCLEOTIDE SEQUENCE [LARGE SCALE GENOMIC DNA]</scope>
    <source>
        <strain evidence="2 3">ETA_A8</strain>
    </source>
</reference>
<evidence type="ECO:0000313" key="3">
    <source>
        <dbReference type="Proteomes" id="UP000315017"/>
    </source>
</evidence>
<dbReference type="RefSeq" id="WP_145084451.1">
    <property type="nucleotide sequence ID" value="NZ_CP036274.1"/>
</dbReference>
<evidence type="ECO:0000313" key="2">
    <source>
        <dbReference type="EMBL" id="QDU25469.1"/>
    </source>
</evidence>
<feature type="compositionally biased region" description="Basic and acidic residues" evidence="1">
    <location>
        <begin position="30"/>
        <end position="78"/>
    </location>
</feature>
<protein>
    <submittedName>
        <fullName evidence="2">Uncharacterized protein</fullName>
    </submittedName>
</protein>
<dbReference type="PROSITE" id="PS51257">
    <property type="entry name" value="PROKAR_LIPOPROTEIN"/>
    <property type="match status" value="1"/>
</dbReference>
<evidence type="ECO:0000256" key="1">
    <source>
        <dbReference type="SAM" id="MobiDB-lite"/>
    </source>
</evidence>
<name>A0A517Y5F5_9BACT</name>
<dbReference type="KEGG" id="aagg:ETAA8_05370"/>
<sequence length="87" mass="9527">MKQFTFGLIAALGLAFVGCTQSVPDAARDVREAEKATQENVKEEVRDVQDAAIEGKKNELEEKRDLEDAKKAEIDKVNDSVPAPVNP</sequence>
<dbReference type="EMBL" id="CP036274">
    <property type="protein sequence ID" value="QDU25469.1"/>
    <property type="molecule type" value="Genomic_DNA"/>
</dbReference>
<keyword evidence="3" id="KW-1185">Reference proteome</keyword>
<accession>A0A517Y5F5</accession>
<proteinExistence type="predicted"/>
<gene>
    <name evidence="2" type="ORF">ETAA8_05370</name>
</gene>
<dbReference type="AlphaFoldDB" id="A0A517Y5F5"/>
<organism evidence="2 3">
    <name type="scientific">Anatilimnocola aggregata</name>
    <dbReference type="NCBI Taxonomy" id="2528021"/>
    <lineage>
        <taxon>Bacteria</taxon>
        <taxon>Pseudomonadati</taxon>
        <taxon>Planctomycetota</taxon>
        <taxon>Planctomycetia</taxon>
        <taxon>Pirellulales</taxon>
        <taxon>Pirellulaceae</taxon>
        <taxon>Anatilimnocola</taxon>
    </lineage>
</organism>
<feature type="region of interest" description="Disordered" evidence="1">
    <location>
        <begin position="30"/>
        <end position="87"/>
    </location>
</feature>
<dbReference type="Proteomes" id="UP000315017">
    <property type="component" value="Chromosome"/>
</dbReference>